<dbReference type="EMBL" id="FJ795039">
    <property type="protein sequence ID" value="ACN87285.1"/>
    <property type="molecule type" value="mRNA"/>
</dbReference>
<evidence type="ECO:0000256" key="2">
    <source>
        <dbReference type="ARBA" id="ARBA00022527"/>
    </source>
</evidence>
<dbReference type="SUPFAM" id="SSF56112">
    <property type="entry name" value="Protein kinase-like (PK-like)"/>
    <property type="match status" value="1"/>
</dbReference>
<keyword evidence="2" id="KW-0723">Serine/threonine-protein kinase</keyword>
<dbReference type="FunFam" id="3.30.200.20:FF:000075">
    <property type="entry name" value="Probable serine/threonine-protein kinase WNK1"/>
    <property type="match status" value="1"/>
</dbReference>
<dbReference type="KEGG" id="gmx:100272199"/>
<dbReference type="EC" id="2.7.11.1" evidence="1"/>
<dbReference type="Gene3D" id="1.10.510.10">
    <property type="entry name" value="Transferase(Phosphotransferase) domain 1"/>
    <property type="match status" value="1"/>
</dbReference>
<evidence type="ECO:0000256" key="1">
    <source>
        <dbReference type="ARBA" id="ARBA00012513"/>
    </source>
</evidence>
<evidence type="ECO:0000256" key="8">
    <source>
        <dbReference type="ARBA" id="ARBA00048679"/>
    </source>
</evidence>
<dbReference type="Proteomes" id="UP000008827">
    <property type="component" value="Chromosome 19"/>
</dbReference>
<evidence type="ECO:0000313" key="11">
    <source>
        <dbReference type="EMBL" id="KRG96944.1"/>
    </source>
</evidence>
<dbReference type="Pfam" id="PF12202">
    <property type="entry name" value="OSR1_C"/>
    <property type="match status" value="1"/>
</dbReference>
<dbReference type="PANTHER" id="PTHR13902">
    <property type="entry name" value="SERINE/THREONINE-PROTEIN KINASE WNK WITH NO LYSINE -RELATED"/>
    <property type="match status" value="1"/>
</dbReference>
<gene>
    <name evidence="10 12" type="primary">WNK9</name>
    <name evidence="11" type="ORF">GLYMA_19G242900</name>
</gene>
<evidence type="ECO:0000256" key="5">
    <source>
        <dbReference type="ARBA" id="ARBA00022777"/>
    </source>
</evidence>
<dbReference type="CDD" id="cd13983">
    <property type="entry name" value="STKc_WNK"/>
    <property type="match status" value="1"/>
</dbReference>
<evidence type="ECO:0000256" key="6">
    <source>
        <dbReference type="ARBA" id="ARBA00022840"/>
    </source>
</evidence>
<keyword evidence="13" id="KW-1185">Reference proteome</keyword>
<keyword evidence="5 10" id="KW-0418">Kinase</keyword>
<dbReference type="GO" id="GO:0004674">
    <property type="term" value="F:protein serine/threonine kinase activity"/>
    <property type="evidence" value="ECO:0007669"/>
    <property type="project" value="UniProtKB-KW"/>
</dbReference>
<dbReference type="FunFam" id="1.10.510.10:FF:000046">
    <property type="entry name" value="probable serine/threonine-protein kinase WNK9"/>
    <property type="match status" value="1"/>
</dbReference>
<dbReference type="GO" id="GO:0005524">
    <property type="term" value="F:ATP binding"/>
    <property type="evidence" value="ECO:0007669"/>
    <property type="project" value="UniProtKB-KW"/>
</dbReference>
<protein>
    <recommendedName>
        <fullName evidence="1">non-specific serine/threonine protein kinase</fullName>
        <ecNumber evidence="1">2.7.11.1</ecNumber>
    </recommendedName>
</protein>
<evidence type="ECO:0000313" key="12">
    <source>
        <dbReference type="EnsemblPlants" id="KRG96944"/>
    </source>
</evidence>
<reference evidence="12" key="3">
    <citation type="submission" date="2018-02" db="UniProtKB">
        <authorList>
            <consortium name="EnsemblPlants"/>
        </authorList>
    </citation>
    <scope>IDENTIFICATION</scope>
    <source>
        <strain evidence="12">Williams 82</strain>
    </source>
</reference>
<dbReference type="PROSITE" id="PS00108">
    <property type="entry name" value="PROTEIN_KINASE_ST"/>
    <property type="match status" value="1"/>
</dbReference>
<dbReference type="Gene3D" id="3.30.200.20">
    <property type="entry name" value="Phosphorylase Kinase, domain 1"/>
    <property type="match status" value="1"/>
</dbReference>
<keyword evidence="6" id="KW-0067">ATP-binding</keyword>
<sequence>MNQLQASEFVELDPTARYGRYNEILGKGASKTVYRAFDEYQGIEVAWNQVKLYDFLQSPEDLERLYCEVHLLKTLKHRSIMKFYTSWVDTANRNINFVTEMFTSGTLRQYRQKHKRVNIRAVKHWCRQILRGLLYLHSRDPPVIHRDLKCDNIFVNGNQGEVKIGDLGLAAIVRKSHAAHCVGTPEFMAPEVYEESYNELVDIYSFGMCVLEMVTFEYPYSECSHPAQIYKKVISGKKPDALYKVKDPEVRKFVEKCLATVSLRLSARELLDDPFLQIDDYEYDLGPVDSGSFDDLGPLTHQPFFDLHRTYSNMSTEYSNGFEYEGDWYSHPAEIEPSGIELFECHDDEASEDVDISIRGKRKDDGGIFLRLRIADKEGHIRNIYFPFDTETDTALSVATEMVAELDITDQDVTSISDMIDGEIASLVPEWKPGPGIEETNHYLNKIVCHNCVSNQGRKNLQLPQCCRHGCASMHGRFEEITFPSECDNHVRGDAPIKSSQSDCLQYQESWNHHESCELSPVESDQSHSGEQYEQFDKPVLAEDKEGKGIWENKFAHDPGNPPRSLSGNYFSAIRFLCCGPENEYEKEVQQEMRWIKAKHERESRKLRDKLEHKTQQGIMPPLPQTVNGVDHGIHLKPLGNFWNYDSVAVLKSKRTTPIWAPKGPKIVRTVSLPVDAVDI</sequence>
<organism evidence="10">
    <name type="scientific">Glycine max</name>
    <name type="common">Soybean</name>
    <name type="synonym">Glycine hispida</name>
    <dbReference type="NCBI Taxonomy" id="3847"/>
    <lineage>
        <taxon>Eukaryota</taxon>
        <taxon>Viridiplantae</taxon>
        <taxon>Streptophyta</taxon>
        <taxon>Embryophyta</taxon>
        <taxon>Tracheophyta</taxon>
        <taxon>Spermatophyta</taxon>
        <taxon>Magnoliopsida</taxon>
        <taxon>eudicotyledons</taxon>
        <taxon>Gunneridae</taxon>
        <taxon>Pentapetalae</taxon>
        <taxon>rosids</taxon>
        <taxon>fabids</taxon>
        <taxon>Fabales</taxon>
        <taxon>Fabaceae</taxon>
        <taxon>Papilionoideae</taxon>
        <taxon>50 kb inversion clade</taxon>
        <taxon>NPAAA clade</taxon>
        <taxon>indigoferoid/millettioid clade</taxon>
        <taxon>Phaseoleae</taxon>
        <taxon>Glycine</taxon>
        <taxon>Glycine subgen. Soja</taxon>
    </lineage>
</organism>
<keyword evidence="3" id="KW-0808">Transferase</keyword>
<dbReference type="GeneID" id="100272199"/>
<dbReference type="InterPro" id="IPR024678">
    <property type="entry name" value="Kinase_OSR1/WNK_CCT"/>
</dbReference>
<dbReference type="ExpressionAtlas" id="C0M0Q0">
    <property type="expression patterns" value="baseline and differential"/>
</dbReference>
<dbReference type="Gramene" id="KRG96944">
    <property type="protein sequence ID" value="KRG96944"/>
    <property type="gene ID" value="GLYMA_19G242900"/>
</dbReference>
<evidence type="ECO:0000256" key="3">
    <source>
        <dbReference type="ARBA" id="ARBA00022679"/>
    </source>
</evidence>
<dbReference type="SMART" id="SM00220">
    <property type="entry name" value="S_TKc"/>
    <property type="match status" value="1"/>
</dbReference>
<proteinExistence type="evidence at transcript level"/>
<dbReference type="PROSITE" id="PS50011">
    <property type="entry name" value="PROTEIN_KINASE_DOM"/>
    <property type="match status" value="1"/>
</dbReference>
<comment type="catalytic activity">
    <reaction evidence="7">
        <text>L-threonyl-[protein] + ATP = O-phospho-L-threonyl-[protein] + ADP + H(+)</text>
        <dbReference type="Rhea" id="RHEA:46608"/>
        <dbReference type="Rhea" id="RHEA-COMP:11060"/>
        <dbReference type="Rhea" id="RHEA-COMP:11605"/>
        <dbReference type="ChEBI" id="CHEBI:15378"/>
        <dbReference type="ChEBI" id="CHEBI:30013"/>
        <dbReference type="ChEBI" id="CHEBI:30616"/>
        <dbReference type="ChEBI" id="CHEBI:61977"/>
        <dbReference type="ChEBI" id="CHEBI:456216"/>
        <dbReference type="EC" id="2.7.11.1"/>
    </reaction>
</comment>
<comment type="catalytic activity">
    <reaction evidence="8">
        <text>L-seryl-[protein] + ATP = O-phospho-L-seryl-[protein] + ADP + H(+)</text>
        <dbReference type="Rhea" id="RHEA:17989"/>
        <dbReference type="Rhea" id="RHEA-COMP:9863"/>
        <dbReference type="Rhea" id="RHEA-COMP:11604"/>
        <dbReference type="ChEBI" id="CHEBI:15378"/>
        <dbReference type="ChEBI" id="CHEBI:29999"/>
        <dbReference type="ChEBI" id="CHEBI:30616"/>
        <dbReference type="ChEBI" id="CHEBI:83421"/>
        <dbReference type="ChEBI" id="CHEBI:456216"/>
        <dbReference type="EC" id="2.7.11.1"/>
    </reaction>
</comment>
<reference evidence="11" key="4">
    <citation type="submission" date="2018-07" db="EMBL/GenBank/DDBJ databases">
        <title>WGS assembly of Glycine max.</title>
        <authorList>
            <person name="Schmutz J."/>
            <person name="Cannon S."/>
            <person name="Schlueter J."/>
            <person name="Ma J."/>
            <person name="Mitros T."/>
            <person name="Nelson W."/>
            <person name="Hyten D."/>
            <person name="Song Q."/>
            <person name="Thelen J."/>
            <person name="Cheng J."/>
            <person name="Xu D."/>
            <person name="Hellsten U."/>
            <person name="May G."/>
            <person name="Yu Y."/>
            <person name="Sakurai T."/>
            <person name="Umezawa T."/>
            <person name="Bhattacharyya M."/>
            <person name="Sandhu D."/>
            <person name="Valliyodan B."/>
            <person name="Lindquist E."/>
            <person name="Peto M."/>
            <person name="Grant D."/>
            <person name="Shu S."/>
            <person name="Goodstein D."/>
            <person name="Barry K."/>
            <person name="Futrell-Griggs M."/>
            <person name="Abernathy B."/>
            <person name="Du J."/>
            <person name="Tian Z."/>
            <person name="Zhu L."/>
            <person name="Gill N."/>
            <person name="Joshi T."/>
            <person name="Libault M."/>
            <person name="Sethuraman A."/>
            <person name="Zhang X."/>
            <person name="Shinozaki K."/>
            <person name="Nguyen H."/>
            <person name="Wing R."/>
            <person name="Cregan P."/>
            <person name="Specht J."/>
            <person name="Grimwood J."/>
            <person name="Rokhsar D."/>
            <person name="Stacey G."/>
            <person name="Shoemaker R."/>
            <person name="Jackson S."/>
        </authorList>
    </citation>
    <scope>NUCLEOTIDE SEQUENCE</scope>
    <source>
        <tissue evidence="11">Callus</tissue>
    </source>
</reference>
<dbReference type="RefSeq" id="NP_001235971.1">
    <property type="nucleotide sequence ID" value="NM_001249042.1"/>
</dbReference>
<dbReference type="EnsemblPlants" id="KRG96944">
    <property type="protein sequence ID" value="KRG96944"/>
    <property type="gene ID" value="GLYMA_19G242900"/>
</dbReference>
<evidence type="ECO:0000313" key="10">
    <source>
        <dbReference type="EMBL" id="ACN87285.1"/>
    </source>
</evidence>
<dbReference type="SMR" id="C0M0Q0"/>
<dbReference type="OMA" id="QCSKHGC"/>
<feature type="domain" description="Protein kinase" evidence="9">
    <location>
        <begin position="19"/>
        <end position="276"/>
    </location>
</feature>
<evidence type="ECO:0000313" key="13">
    <source>
        <dbReference type="Proteomes" id="UP000008827"/>
    </source>
</evidence>
<dbReference type="Gene3D" id="3.10.20.90">
    <property type="entry name" value="Phosphatidylinositol 3-kinase Catalytic Subunit, Chain A, domain 1"/>
    <property type="match status" value="1"/>
</dbReference>
<dbReference type="InterPro" id="IPR011009">
    <property type="entry name" value="Kinase-like_dom_sf"/>
</dbReference>
<keyword evidence="4" id="KW-0547">Nucleotide-binding</keyword>
<dbReference type="EMBL" id="CM000852">
    <property type="protein sequence ID" value="KRG96944.1"/>
    <property type="molecule type" value="Genomic_DNA"/>
</dbReference>
<evidence type="ECO:0000256" key="4">
    <source>
        <dbReference type="ARBA" id="ARBA00022741"/>
    </source>
</evidence>
<accession>C0M0Q0</accession>
<name>C0M0Q0_SOYBN</name>
<dbReference type="Pfam" id="PF00069">
    <property type="entry name" value="Pkinase"/>
    <property type="match status" value="1"/>
</dbReference>
<reference evidence="11 12" key="2">
    <citation type="journal article" date="2010" name="Nature">
        <title>Genome sequence of the palaeopolyploid soybean.</title>
        <authorList>
            <person name="Schmutz J."/>
            <person name="Cannon S.B."/>
            <person name="Schlueter J."/>
            <person name="Ma J."/>
            <person name="Mitros T."/>
            <person name="Nelson W."/>
            <person name="Hyten D.L."/>
            <person name="Song Q."/>
            <person name="Thelen J.J."/>
            <person name="Cheng J."/>
            <person name="Xu D."/>
            <person name="Hellsten U."/>
            <person name="May G.D."/>
            <person name="Yu Y."/>
            <person name="Sakurai T."/>
            <person name="Umezawa T."/>
            <person name="Bhattacharyya M.K."/>
            <person name="Sandhu D."/>
            <person name="Valliyodan B."/>
            <person name="Lindquist E."/>
            <person name="Peto M."/>
            <person name="Grant D."/>
            <person name="Shu S."/>
            <person name="Goodstein D."/>
            <person name="Barry K."/>
            <person name="Futrell-Griggs M."/>
            <person name="Abernathy B."/>
            <person name="Du J."/>
            <person name="Tian Z."/>
            <person name="Zhu L."/>
            <person name="Gill N."/>
            <person name="Joshi T."/>
            <person name="Libault M."/>
            <person name="Sethuraman A."/>
            <person name="Zhang X.-C."/>
            <person name="Shinozaki K."/>
            <person name="Nguyen H.T."/>
            <person name="Wing R.A."/>
            <person name="Cregan P."/>
            <person name="Specht J."/>
            <person name="Grimwood J."/>
            <person name="Rokhsar D."/>
            <person name="Stacey G."/>
            <person name="Shoemaker R.C."/>
            <person name="Jackson S.A."/>
        </authorList>
    </citation>
    <scope>NUCLEOTIDE SEQUENCE [LARGE SCALE GENOMIC DNA]</scope>
    <source>
        <strain evidence="12">cv. Williams 82</strain>
        <tissue evidence="11">Callus</tissue>
    </source>
</reference>
<dbReference type="OrthoDB" id="4062651at2759"/>
<dbReference type="InterPro" id="IPR050588">
    <property type="entry name" value="WNK_Ser-Thr_kinase"/>
</dbReference>
<reference evidence="10" key="1">
    <citation type="submission" date="2009-02" db="EMBL/GenBank/DDBJ databases">
        <title>Molecular analysis of WNK gene family and evidence for their reponse to phosphate starvation in soybean.</title>
        <authorList>
            <person name="Wang Y."/>
            <person name="Yan X."/>
            <person name="Liao H."/>
        </authorList>
    </citation>
    <scope>NUCLEOTIDE SEQUENCE</scope>
    <source>
        <strain evidence="10">GmWNK9</strain>
    </source>
</reference>
<evidence type="ECO:0000259" key="9">
    <source>
        <dbReference type="PROSITE" id="PS50011"/>
    </source>
</evidence>
<evidence type="ECO:0000256" key="7">
    <source>
        <dbReference type="ARBA" id="ARBA00047899"/>
    </source>
</evidence>
<dbReference type="InterPro" id="IPR008271">
    <property type="entry name" value="Ser/Thr_kinase_AS"/>
</dbReference>
<dbReference type="InterPro" id="IPR000719">
    <property type="entry name" value="Prot_kinase_dom"/>
</dbReference>
<dbReference type="AlphaFoldDB" id="C0M0Q0"/>